<dbReference type="PROSITE" id="PS50297">
    <property type="entry name" value="ANK_REP_REGION"/>
    <property type="match status" value="2"/>
</dbReference>
<feature type="repeat" description="ANK" evidence="3">
    <location>
        <begin position="489"/>
        <end position="521"/>
    </location>
</feature>
<dbReference type="SUPFAM" id="SSF48403">
    <property type="entry name" value="Ankyrin repeat"/>
    <property type="match status" value="1"/>
</dbReference>
<evidence type="ECO:0000256" key="2">
    <source>
        <dbReference type="ARBA" id="ARBA00023043"/>
    </source>
</evidence>
<evidence type="ECO:0000313" key="7">
    <source>
        <dbReference type="Proteomes" id="UP000593566"/>
    </source>
</evidence>
<keyword evidence="1" id="KW-0677">Repeat</keyword>
<evidence type="ECO:0000256" key="3">
    <source>
        <dbReference type="PROSITE-ProRule" id="PRU00023"/>
    </source>
</evidence>
<protein>
    <submittedName>
        <fullName evidence="6">Uncharacterized protein</fullName>
    </submittedName>
</protein>
<dbReference type="InterPro" id="IPR036770">
    <property type="entry name" value="Ankyrin_rpt-contain_sf"/>
</dbReference>
<feature type="coiled-coil region" evidence="4">
    <location>
        <begin position="72"/>
        <end position="99"/>
    </location>
</feature>
<dbReference type="AlphaFoldDB" id="A0A8H6FDM5"/>
<sequence>MDPLSLTASVIAVATLAAQTCNAFAKLRGLHKAIPGRLHALNNEAVDIELVLYQVAAVVREREWLPSRDRELADIKHLLEQANTKLDELRAIVNRLCDTCINAKASAFRGYRWHKEQERLQGLQNGINSVKCSLNIILGASHSRDMVRVRVDIENISTVTANSSNQQTALRDELVQQSNLHQRVDQRLGRIVELLENQSNRLQDGRASQLGPFYQAPLPNVRQRGPALKPKKSSQDPPQSEGVSVRVLQYASTCRPRCPCSCHEYKKSASPAFLNRVLGQMFIGYTGLPLFSPKCSSQQCQKGQIPRVSLEYWFPLGFFWSQIITVQAGFSQNFGPQFQLRTLRRVPDSAPCVNFALEGNIEALKNLFGRGLASPQDVSSTRGYSLLRWALYGKQNQTCQFLVHAGADIDYKPISENDDSPKNKACDFLLQGALSTEAAELLSCLTKSGDFVEEQNFTKLHKIVLGLSLLDLEKEVQLCADEVDTTDALGRSPLIWASARGDERSVAILLSYNADPNLVDLQNSGPLMYAAAQNHAVCVRLLLEAGANPDPTLFGLKMQRGSPLNCAARIASDPLVLKTLLDFRADIESCGAEGRTSLLHAAN</sequence>
<dbReference type="InterPro" id="IPR002110">
    <property type="entry name" value="Ankyrin_rpt"/>
</dbReference>
<dbReference type="SMART" id="SM00248">
    <property type="entry name" value="ANK"/>
    <property type="match status" value="4"/>
</dbReference>
<organism evidence="6 7">
    <name type="scientific">Letharia lupina</name>
    <dbReference type="NCBI Taxonomy" id="560253"/>
    <lineage>
        <taxon>Eukaryota</taxon>
        <taxon>Fungi</taxon>
        <taxon>Dikarya</taxon>
        <taxon>Ascomycota</taxon>
        <taxon>Pezizomycotina</taxon>
        <taxon>Lecanoromycetes</taxon>
        <taxon>OSLEUM clade</taxon>
        <taxon>Lecanoromycetidae</taxon>
        <taxon>Lecanorales</taxon>
        <taxon>Lecanorineae</taxon>
        <taxon>Parmeliaceae</taxon>
        <taxon>Letharia</taxon>
    </lineage>
</organism>
<accession>A0A8H6FDM5</accession>
<dbReference type="Proteomes" id="UP000593566">
    <property type="component" value="Unassembled WGS sequence"/>
</dbReference>
<evidence type="ECO:0000256" key="5">
    <source>
        <dbReference type="SAM" id="MobiDB-lite"/>
    </source>
</evidence>
<dbReference type="PROSITE" id="PS50088">
    <property type="entry name" value="ANK_REPEAT"/>
    <property type="match status" value="2"/>
</dbReference>
<keyword evidence="2 3" id="KW-0040">ANK repeat</keyword>
<evidence type="ECO:0000256" key="4">
    <source>
        <dbReference type="SAM" id="Coils"/>
    </source>
</evidence>
<evidence type="ECO:0000256" key="1">
    <source>
        <dbReference type="ARBA" id="ARBA00022737"/>
    </source>
</evidence>
<dbReference type="PANTHER" id="PTHR24161">
    <property type="entry name" value="ANK_REP_REGION DOMAIN-CONTAINING PROTEIN-RELATED"/>
    <property type="match status" value="1"/>
</dbReference>
<feature type="repeat" description="ANK" evidence="3">
    <location>
        <begin position="522"/>
        <end position="550"/>
    </location>
</feature>
<reference evidence="6 7" key="1">
    <citation type="journal article" date="2020" name="Genomics">
        <title>Complete, high-quality genomes from long-read metagenomic sequencing of two wolf lichen thalli reveals enigmatic genome architecture.</title>
        <authorList>
            <person name="McKenzie S.K."/>
            <person name="Walston R.F."/>
            <person name="Allen J.L."/>
        </authorList>
    </citation>
    <scope>NUCLEOTIDE SEQUENCE [LARGE SCALE GENOMIC DNA]</scope>
    <source>
        <strain evidence="6">WasteWater1</strain>
    </source>
</reference>
<dbReference type="RefSeq" id="XP_037153058.1">
    <property type="nucleotide sequence ID" value="XM_037301424.1"/>
</dbReference>
<gene>
    <name evidence="6" type="ORF">HO133_010572</name>
</gene>
<feature type="region of interest" description="Disordered" evidence="5">
    <location>
        <begin position="213"/>
        <end position="243"/>
    </location>
</feature>
<dbReference type="PANTHER" id="PTHR24161:SF121">
    <property type="entry name" value="M-PHASE PHOSPHOPROTEIN 8"/>
    <property type="match status" value="1"/>
</dbReference>
<keyword evidence="7" id="KW-1185">Reference proteome</keyword>
<keyword evidence="4" id="KW-0175">Coiled coil</keyword>
<dbReference type="GeneID" id="59338962"/>
<comment type="caution">
    <text evidence="6">The sequence shown here is derived from an EMBL/GenBank/DDBJ whole genome shotgun (WGS) entry which is preliminary data.</text>
</comment>
<dbReference type="Pfam" id="PF12796">
    <property type="entry name" value="Ank_2"/>
    <property type="match status" value="1"/>
</dbReference>
<dbReference type="Gene3D" id="1.25.40.20">
    <property type="entry name" value="Ankyrin repeat-containing domain"/>
    <property type="match status" value="1"/>
</dbReference>
<proteinExistence type="predicted"/>
<name>A0A8H6FDM5_9LECA</name>
<dbReference type="EMBL" id="JACCJB010000009">
    <property type="protein sequence ID" value="KAF6223998.1"/>
    <property type="molecule type" value="Genomic_DNA"/>
</dbReference>
<evidence type="ECO:0000313" key="6">
    <source>
        <dbReference type="EMBL" id="KAF6223998.1"/>
    </source>
</evidence>